<dbReference type="PROSITE" id="PS50943">
    <property type="entry name" value="HTH_CROC1"/>
    <property type="match status" value="1"/>
</dbReference>
<keyword evidence="4" id="KW-1185">Reference proteome</keyword>
<dbReference type="EMBL" id="JAEACQ010000396">
    <property type="protein sequence ID" value="MBL7633737.1"/>
    <property type="molecule type" value="Genomic_DNA"/>
</dbReference>
<dbReference type="SMART" id="SM00530">
    <property type="entry name" value="HTH_XRE"/>
    <property type="match status" value="1"/>
</dbReference>
<dbReference type="InterPro" id="IPR010982">
    <property type="entry name" value="Lambda_DNA-bd_dom_sf"/>
</dbReference>
<evidence type="ECO:0000256" key="1">
    <source>
        <dbReference type="SAM" id="MobiDB-lite"/>
    </source>
</evidence>
<comment type="caution">
    <text evidence="3">The sequence shown here is derived from an EMBL/GenBank/DDBJ whole genome shotgun (WGS) entry which is preliminary data.</text>
</comment>
<evidence type="ECO:0000259" key="2">
    <source>
        <dbReference type="PROSITE" id="PS50943"/>
    </source>
</evidence>
<feature type="compositionally biased region" description="Basic and acidic residues" evidence="1">
    <location>
        <begin position="1"/>
        <end position="10"/>
    </location>
</feature>
<dbReference type="InterPro" id="IPR043917">
    <property type="entry name" value="DUF5753"/>
</dbReference>
<feature type="region of interest" description="Disordered" evidence="1">
    <location>
        <begin position="1"/>
        <end position="23"/>
    </location>
</feature>
<accession>A0A937UTL6</accession>
<feature type="domain" description="HTH cro/C1-type" evidence="2">
    <location>
        <begin position="38"/>
        <end position="92"/>
    </location>
</feature>
<protein>
    <submittedName>
        <fullName evidence="3">Helix-turn-helix domain-containing protein</fullName>
    </submittedName>
</protein>
<dbReference type="GO" id="GO:0003677">
    <property type="term" value="F:DNA binding"/>
    <property type="evidence" value="ECO:0007669"/>
    <property type="project" value="InterPro"/>
</dbReference>
<dbReference type="SUPFAM" id="SSF47413">
    <property type="entry name" value="lambda repressor-like DNA-binding domains"/>
    <property type="match status" value="1"/>
</dbReference>
<dbReference type="Proteomes" id="UP000604475">
    <property type="component" value="Unassembled WGS sequence"/>
</dbReference>
<dbReference type="InterPro" id="IPR001387">
    <property type="entry name" value="Cro/C1-type_HTH"/>
</dbReference>
<proteinExistence type="predicted"/>
<gene>
    <name evidence="3" type="ORF">I7412_42640</name>
</gene>
<dbReference type="Gene3D" id="1.10.260.40">
    <property type="entry name" value="lambda repressor-like DNA-binding domains"/>
    <property type="match status" value="1"/>
</dbReference>
<reference evidence="3" key="1">
    <citation type="submission" date="2020-12" db="EMBL/GenBank/DDBJ databases">
        <title>Genomic characterization of non-nitrogen-fixing Frankia strains.</title>
        <authorList>
            <person name="Carlos-Shanley C."/>
            <person name="Guerra T."/>
            <person name="Hahn D."/>
        </authorList>
    </citation>
    <scope>NUCLEOTIDE SEQUENCE</scope>
    <source>
        <strain evidence="3">CN6</strain>
    </source>
</reference>
<evidence type="ECO:0000313" key="3">
    <source>
        <dbReference type="EMBL" id="MBL7633737.1"/>
    </source>
</evidence>
<feature type="region of interest" description="Disordered" evidence="1">
    <location>
        <begin position="312"/>
        <end position="340"/>
    </location>
</feature>
<evidence type="ECO:0000313" key="4">
    <source>
        <dbReference type="Proteomes" id="UP000604475"/>
    </source>
</evidence>
<dbReference type="Pfam" id="PF13560">
    <property type="entry name" value="HTH_31"/>
    <property type="match status" value="1"/>
</dbReference>
<sequence length="340" mass="37541">MLSRERRSEVVTDEAGLGPSLGVEAGSSSLAEELGRALAGLRRNKGMTGEALGRVIGASQAKISKIERGVLRPSPRDVEKIVLALGGSKDVLHSLVEQATQLQTASNTKVRIPRRGPLNQQDYADAEVRATHIRNFEPITVPGLMQISEYSRRVINAYHAIDIGSHQSRWADTAAMVTQRAQRQERLYDPAKSFEFVLMENLLNNMYVTPGYMLAQVDRIEQVAALPNVTVRVVPTTAQLGLPPIHGFAIFDDDLVISETLDATVYQDRRSVDFYIHFFESYTEIANADLAEVLQRYKTTYADLARPKIQPPRLEVTSSPDPVAAELDEDARSTGSGVVR</sequence>
<dbReference type="CDD" id="cd00093">
    <property type="entry name" value="HTH_XRE"/>
    <property type="match status" value="1"/>
</dbReference>
<dbReference type="Pfam" id="PF19054">
    <property type="entry name" value="DUF5753"/>
    <property type="match status" value="1"/>
</dbReference>
<dbReference type="AlphaFoldDB" id="A0A937UTL6"/>
<name>A0A937UTL6_9ACTN</name>
<organism evidence="3 4">
    <name type="scientific">Frankia nepalensis</name>
    <dbReference type="NCBI Taxonomy" id="1836974"/>
    <lineage>
        <taxon>Bacteria</taxon>
        <taxon>Bacillati</taxon>
        <taxon>Actinomycetota</taxon>
        <taxon>Actinomycetes</taxon>
        <taxon>Frankiales</taxon>
        <taxon>Frankiaceae</taxon>
        <taxon>Frankia</taxon>
    </lineage>
</organism>